<keyword evidence="2" id="KW-1185">Reference proteome</keyword>
<dbReference type="Proteomes" id="UP000321304">
    <property type="component" value="Unassembled WGS sequence"/>
</dbReference>
<gene>
    <name evidence="1" type="ORF">FBZ93_103627</name>
</gene>
<organism evidence="1 2">
    <name type="scientific">Bradyrhizobium macuxiense</name>
    <dbReference type="NCBI Taxonomy" id="1755647"/>
    <lineage>
        <taxon>Bacteria</taxon>
        <taxon>Pseudomonadati</taxon>
        <taxon>Pseudomonadota</taxon>
        <taxon>Alphaproteobacteria</taxon>
        <taxon>Hyphomicrobiales</taxon>
        <taxon>Nitrobacteraceae</taxon>
        <taxon>Bradyrhizobium</taxon>
    </lineage>
</organism>
<protein>
    <recommendedName>
        <fullName evidence="3">IrrE N-terminal-like domain-containing protein</fullName>
    </recommendedName>
</protein>
<accession>A0A560MDC1</accession>
<name>A0A560MDC1_9BRAD</name>
<proteinExistence type="predicted"/>
<evidence type="ECO:0008006" key="3">
    <source>
        <dbReference type="Google" id="ProtNLM"/>
    </source>
</evidence>
<comment type="caution">
    <text evidence="1">The sequence shown here is derived from an EMBL/GenBank/DDBJ whole genome shotgun (WGS) entry which is preliminary data.</text>
</comment>
<reference evidence="1 2" key="1">
    <citation type="submission" date="2019-06" db="EMBL/GenBank/DDBJ databases">
        <title>Genomic Encyclopedia of Type Strains, Phase IV (KMG-V): Genome sequencing to study the core and pangenomes of soil and plant-associated prokaryotes.</title>
        <authorList>
            <person name="Whitman W."/>
        </authorList>
    </citation>
    <scope>NUCLEOTIDE SEQUENCE [LARGE SCALE GENOMIC DNA]</scope>
    <source>
        <strain evidence="1 2">BR 10355</strain>
    </source>
</reference>
<dbReference type="EMBL" id="VITY01000003">
    <property type="protein sequence ID" value="TWC05606.1"/>
    <property type="molecule type" value="Genomic_DNA"/>
</dbReference>
<evidence type="ECO:0000313" key="2">
    <source>
        <dbReference type="Proteomes" id="UP000321304"/>
    </source>
</evidence>
<dbReference type="AlphaFoldDB" id="A0A560MDC1"/>
<sequence length="262" mass="28990">MSARASTSNLLTVPIQLLGDWSYGEAALRVLTRVRAVNLGKLRLLSDRQPAKLLIENHHQGPPAVWLHRDQPQAASIILNVGAADWCKTAYQFGHELGHVFANSWQFSAKPRLPTQWLEEALVETFSIHGLRLLADNWERSPPFADDQAFAGAIRKYRVDLLRPDKPDSSAGSSENAASWLHTNREQLEAGQPVSRGPAIQGILAVYESDRACIEDIGALNRWPERSSLPIDAYLARWKRSCTEIGAGGALPSRLEQLFGLA</sequence>
<evidence type="ECO:0000313" key="1">
    <source>
        <dbReference type="EMBL" id="TWC05606.1"/>
    </source>
</evidence>